<keyword evidence="5" id="KW-1185">Reference proteome</keyword>
<dbReference type="EMBL" id="JBDIML010000003">
    <property type="protein sequence ID" value="MEN2767918.1"/>
    <property type="molecule type" value="Genomic_DNA"/>
</dbReference>
<dbReference type="RefSeq" id="WP_345825384.1">
    <property type="nucleotide sequence ID" value="NZ_JBDIML010000003.1"/>
</dbReference>
<dbReference type="SUPFAM" id="SSF53807">
    <property type="entry name" value="Helical backbone' metal receptor"/>
    <property type="match status" value="1"/>
</dbReference>
<dbReference type="Proteomes" id="UP001444625">
    <property type="component" value="Unassembled WGS sequence"/>
</dbReference>
<name>A0ABU9XHZ6_9BACI</name>
<accession>A0ABU9XHZ6</accession>
<dbReference type="Gene3D" id="3.40.50.1980">
    <property type="entry name" value="Nitrogenase molybdenum iron protein domain"/>
    <property type="match status" value="2"/>
</dbReference>
<gene>
    <name evidence="4" type="ORF">ABC228_12010</name>
</gene>
<sequence length="263" mass="30304">MQRITDHLGRTVTFSFPPKRIISLVPAITETMYHIGLEQEIVGRTRFCVHPKDKVKQAENIGGTKEIKLDRIHALKPDLIIAEKEENTKEIVETLEKHYPVYVFEITGMEDVIRMINDLGNITSRTEKSSNLVEQIQSEFQTLPNVSGKRVAYVIWKKPYMVVGNHTFIQSLLSKMGFINPFTEMEGRYPVVSEVDFKQAELDYILLATEPYPFRQIHLEEFQALLPHVQPIIVDGEMFWYGAKMIEAAPYFKKLFGEKSGIV</sequence>
<reference evidence="4 5" key="1">
    <citation type="submission" date="2024-05" db="EMBL/GenBank/DDBJ databases">
        <authorList>
            <person name="Haq I."/>
            <person name="Ullah Z."/>
            <person name="Ahmad R."/>
            <person name="Li M."/>
            <person name="Tong Y."/>
        </authorList>
    </citation>
    <scope>NUCLEOTIDE SEQUENCE [LARGE SCALE GENOMIC DNA]</scope>
    <source>
        <strain evidence="4 5">16A2E</strain>
    </source>
</reference>
<dbReference type="NCBIfam" id="NF038402">
    <property type="entry name" value="TroA_like"/>
    <property type="match status" value="1"/>
</dbReference>
<comment type="caution">
    <text evidence="4">The sequence shown here is derived from an EMBL/GenBank/DDBJ whole genome shotgun (WGS) entry which is preliminary data.</text>
</comment>
<dbReference type="Pfam" id="PF01497">
    <property type="entry name" value="Peripla_BP_2"/>
    <property type="match status" value="1"/>
</dbReference>
<dbReference type="InterPro" id="IPR050902">
    <property type="entry name" value="ABC_Transporter_SBP"/>
</dbReference>
<dbReference type="PROSITE" id="PS50983">
    <property type="entry name" value="FE_B12_PBP"/>
    <property type="match status" value="1"/>
</dbReference>
<dbReference type="InterPro" id="IPR002491">
    <property type="entry name" value="ABC_transptr_periplasmic_BD"/>
</dbReference>
<feature type="domain" description="Fe/B12 periplasmic-binding" evidence="3">
    <location>
        <begin position="20"/>
        <end position="263"/>
    </location>
</feature>
<evidence type="ECO:0000313" key="5">
    <source>
        <dbReference type="Proteomes" id="UP001444625"/>
    </source>
</evidence>
<keyword evidence="2" id="KW-0732">Signal</keyword>
<comment type="similarity">
    <text evidence="1">Belongs to the bacterial solute-binding protein 8 family.</text>
</comment>
<dbReference type="PANTHER" id="PTHR30535">
    <property type="entry name" value="VITAMIN B12-BINDING PROTEIN"/>
    <property type="match status" value="1"/>
</dbReference>
<evidence type="ECO:0000259" key="3">
    <source>
        <dbReference type="PROSITE" id="PS50983"/>
    </source>
</evidence>
<keyword evidence="4" id="KW-0675">Receptor</keyword>
<evidence type="ECO:0000256" key="2">
    <source>
        <dbReference type="ARBA" id="ARBA00022729"/>
    </source>
</evidence>
<evidence type="ECO:0000256" key="1">
    <source>
        <dbReference type="ARBA" id="ARBA00008814"/>
    </source>
</evidence>
<protein>
    <submittedName>
        <fullName evidence="4">Helical backbone metal receptor</fullName>
    </submittedName>
</protein>
<evidence type="ECO:0000313" key="4">
    <source>
        <dbReference type="EMBL" id="MEN2767918.1"/>
    </source>
</evidence>
<organism evidence="4 5">
    <name type="scientific">Ornithinibacillus xuwenensis</name>
    <dbReference type="NCBI Taxonomy" id="3144668"/>
    <lineage>
        <taxon>Bacteria</taxon>
        <taxon>Bacillati</taxon>
        <taxon>Bacillota</taxon>
        <taxon>Bacilli</taxon>
        <taxon>Bacillales</taxon>
        <taxon>Bacillaceae</taxon>
        <taxon>Ornithinibacillus</taxon>
    </lineage>
</organism>
<dbReference type="PANTHER" id="PTHR30535:SF35">
    <property type="entry name" value="PERIPLASMIC BINDING PROTEIN"/>
    <property type="match status" value="1"/>
</dbReference>
<dbReference type="InterPro" id="IPR054828">
    <property type="entry name" value="Vit_B12_bind_prot"/>
</dbReference>
<proteinExistence type="inferred from homology"/>